<proteinExistence type="predicted"/>
<reference evidence="2" key="1">
    <citation type="submission" date="2012-07" db="EMBL/GenBank/DDBJ databases">
        <title>Genome of the Chinese tree shrew, a rising model animal genetically related to primates.</title>
        <authorList>
            <person name="Zhang G."/>
            <person name="Fan Y."/>
            <person name="Yao Y."/>
            <person name="Huang Z."/>
        </authorList>
    </citation>
    <scope>NUCLEOTIDE SEQUENCE [LARGE SCALE GENOMIC DNA]</scope>
</reference>
<keyword evidence="2" id="KW-1185">Reference proteome</keyword>
<dbReference type="InParanoid" id="L9KK60"/>
<accession>L9KK60</accession>
<dbReference type="AlphaFoldDB" id="L9KK60"/>
<dbReference type="Proteomes" id="UP000011518">
    <property type="component" value="Unassembled WGS sequence"/>
</dbReference>
<reference evidence="2" key="2">
    <citation type="journal article" date="2013" name="Nat. Commun.">
        <title>Genome of the Chinese tree shrew.</title>
        <authorList>
            <person name="Fan Y."/>
            <person name="Huang Z.Y."/>
            <person name="Cao C.C."/>
            <person name="Chen C.S."/>
            <person name="Chen Y.X."/>
            <person name="Fan D.D."/>
            <person name="He J."/>
            <person name="Hou H.L."/>
            <person name="Hu L."/>
            <person name="Hu X.T."/>
            <person name="Jiang X.T."/>
            <person name="Lai R."/>
            <person name="Lang Y.S."/>
            <person name="Liang B."/>
            <person name="Liao S.G."/>
            <person name="Mu D."/>
            <person name="Ma Y.Y."/>
            <person name="Niu Y.Y."/>
            <person name="Sun X.Q."/>
            <person name="Xia J.Q."/>
            <person name="Xiao J."/>
            <person name="Xiong Z.Q."/>
            <person name="Xu L."/>
            <person name="Yang L."/>
            <person name="Zhang Y."/>
            <person name="Zhao W."/>
            <person name="Zhao X.D."/>
            <person name="Zheng Y.T."/>
            <person name="Zhou J.M."/>
            <person name="Zhu Y.B."/>
            <person name="Zhang G.J."/>
            <person name="Wang J."/>
            <person name="Yao Y.G."/>
        </authorList>
    </citation>
    <scope>NUCLEOTIDE SEQUENCE [LARGE SCALE GENOMIC DNA]</scope>
</reference>
<gene>
    <name evidence="1" type="ORF">TREES_T100000723</name>
</gene>
<evidence type="ECO:0000313" key="1">
    <source>
        <dbReference type="EMBL" id="ELW63350.1"/>
    </source>
</evidence>
<name>L9KK60_TUPCH</name>
<dbReference type="EMBL" id="KB320782">
    <property type="protein sequence ID" value="ELW63350.1"/>
    <property type="molecule type" value="Genomic_DNA"/>
</dbReference>
<sequence>MPLKTISVRNMHEDLCASVEKNFTAIHHLLSVFLEFKATIPTWGSEPTASHVASSTAAEYAVDPVSVSHSVKTAQSISRWVRVRRPMRHIRVQALCPQPSPGILTTDHDNTSAFQNKERWQYPPLFP</sequence>
<evidence type="ECO:0000313" key="2">
    <source>
        <dbReference type="Proteomes" id="UP000011518"/>
    </source>
</evidence>
<protein>
    <submittedName>
        <fullName evidence="1">Uncharacterized protein</fullName>
    </submittedName>
</protein>
<organism evidence="1 2">
    <name type="scientific">Tupaia chinensis</name>
    <name type="common">Chinese tree shrew</name>
    <name type="synonym">Tupaia belangeri chinensis</name>
    <dbReference type="NCBI Taxonomy" id="246437"/>
    <lineage>
        <taxon>Eukaryota</taxon>
        <taxon>Metazoa</taxon>
        <taxon>Chordata</taxon>
        <taxon>Craniata</taxon>
        <taxon>Vertebrata</taxon>
        <taxon>Euteleostomi</taxon>
        <taxon>Mammalia</taxon>
        <taxon>Eutheria</taxon>
        <taxon>Euarchontoglires</taxon>
        <taxon>Scandentia</taxon>
        <taxon>Tupaiidae</taxon>
        <taxon>Tupaia</taxon>
    </lineage>
</organism>